<dbReference type="Pfam" id="PF22278">
    <property type="entry name" value="DUF6958"/>
    <property type="match status" value="1"/>
</dbReference>
<accession>A0ABT4XV05</accession>
<dbReference type="InterPro" id="IPR054233">
    <property type="entry name" value="DUF6958"/>
</dbReference>
<keyword evidence="2" id="KW-1185">Reference proteome</keyword>
<proteinExistence type="predicted"/>
<sequence length="97" mass="10726">MTEKTIVENVNHPGHTERVDSAKYYAIRNLMLQALPKGPPGMTAAQIKQALLPNVPQDLFPEGKALGWWAKTVQLDLEAKGLVQRAATRPLTFFGTE</sequence>
<protein>
    <submittedName>
        <fullName evidence="1">Uncharacterized protein</fullName>
    </submittedName>
</protein>
<dbReference type="RefSeq" id="WP_271433152.1">
    <property type="nucleotide sequence ID" value="NZ_JAQIOY010000004.1"/>
</dbReference>
<comment type="caution">
    <text evidence="1">The sequence shown here is derived from an EMBL/GenBank/DDBJ whole genome shotgun (WGS) entry which is preliminary data.</text>
</comment>
<dbReference type="Proteomes" id="UP001210720">
    <property type="component" value="Unassembled WGS sequence"/>
</dbReference>
<organism evidence="1 2">
    <name type="scientific">Thalassococcus lentus</name>
    <dbReference type="NCBI Taxonomy" id="1210524"/>
    <lineage>
        <taxon>Bacteria</taxon>
        <taxon>Pseudomonadati</taxon>
        <taxon>Pseudomonadota</taxon>
        <taxon>Alphaproteobacteria</taxon>
        <taxon>Rhodobacterales</taxon>
        <taxon>Roseobacteraceae</taxon>
        <taxon>Thalassococcus</taxon>
    </lineage>
</organism>
<reference evidence="1 2" key="1">
    <citation type="submission" date="2023-01" db="EMBL/GenBank/DDBJ databases">
        <title>Thalassococcus onchidii sp. nov., isolated from a marine invertebrate from the South China Sea.</title>
        <authorList>
            <person name="Xu S."/>
            <person name="Liu Z."/>
            <person name="Xu Y."/>
        </authorList>
    </citation>
    <scope>NUCLEOTIDE SEQUENCE [LARGE SCALE GENOMIC DNA]</scope>
    <source>
        <strain evidence="1 2">KCTC 32084</strain>
    </source>
</reference>
<name>A0ABT4XV05_9RHOB</name>
<gene>
    <name evidence="1" type="ORF">PFY00_13775</name>
</gene>
<evidence type="ECO:0000313" key="1">
    <source>
        <dbReference type="EMBL" id="MDA7425797.1"/>
    </source>
</evidence>
<evidence type="ECO:0000313" key="2">
    <source>
        <dbReference type="Proteomes" id="UP001210720"/>
    </source>
</evidence>
<dbReference type="EMBL" id="JAQIOY010000004">
    <property type="protein sequence ID" value="MDA7425797.1"/>
    <property type="molecule type" value="Genomic_DNA"/>
</dbReference>